<dbReference type="EMBL" id="JAGIZQ010000003">
    <property type="protein sequence ID" value="KAH6635911.1"/>
    <property type="molecule type" value="Genomic_DNA"/>
</dbReference>
<gene>
    <name evidence="1" type="ORF">F5144DRAFT_160414</name>
</gene>
<evidence type="ECO:0000313" key="1">
    <source>
        <dbReference type="EMBL" id="KAH6635911.1"/>
    </source>
</evidence>
<proteinExistence type="predicted"/>
<keyword evidence="2" id="KW-1185">Reference proteome</keyword>
<dbReference type="Proteomes" id="UP000724584">
    <property type="component" value="Unassembled WGS sequence"/>
</dbReference>
<evidence type="ECO:0000313" key="2">
    <source>
        <dbReference type="Proteomes" id="UP000724584"/>
    </source>
</evidence>
<organism evidence="1 2">
    <name type="scientific">Chaetomium tenue</name>
    <dbReference type="NCBI Taxonomy" id="1854479"/>
    <lineage>
        <taxon>Eukaryota</taxon>
        <taxon>Fungi</taxon>
        <taxon>Dikarya</taxon>
        <taxon>Ascomycota</taxon>
        <taxon>Pezizomycotina</taxon>
        <taxon>Sordariomycetes</taxon>
        <taxon>Sordariomycetidae</taxon>
        <taxon>Sordariales</taxon>
        <taxon>Chaetomiaceae</taxon>
        <taxon>Chaetomium</taxon>
    </lineage>
</organism>
<comment type="caution">
    <text evidence="1">The sequence shown here is derived from an EMBL/GenBank/DDBJ whole genome shotgun (WGS) entry which is preliminary data.</text>
</comment>
<protein>
    <submittedName>
        <fullName evidence="1">Uncharacterized protein</fullName>
    </submittedName>
</protein>
<reference evidence="1 2" key="1">
    <citation type="journal article" date="2021" name="Nat. Commun.">
        <title>Genetic determinants of endophytism in the Arabidopsis root mycobiome.</title>
        <authorList>
            <person name="Mesny F."/>
            <person name="Miyauchi S."/>
            <person name="Thiergart T."/>
            <person name="Pickel B."/>
            <person name="Atanasova L."/>
            <person name="Karlsson M."/>
            <person name="Huettel B."/>
            <person name="Barry K.W."/>
            <person name="Haridas S."/>
            <person name="Chen C."/>
            <person name="Bauer D."/>
            <person name="Andreopoulos W."/>
            <person name="Pangilinan J."/>
            <person name="LaButti K."/>
            <person name="Riley R."/>
            <person name="Lipzen A."/>
            <person name="Clum A."/>
            <person name="Drula E."/>
            <person name="Henrissat B."/>
            <person name="Kohler A."/>
            <person name="Grigoriev I.V."/>
            <person name="Martin F.M."/>
            <person name="Hacquard S."/>
        </authorList>
    </citation>
    <scope>NUCLEOTIDE SEQUENCE [LARGE SCALE GENOMIC DNA]</scope>
    <source>
        <strain evidence="1 2">MPI-SDFR-AT-0079</strain>
    </source>
</reference>
<sequence length="97" mass="10804">MKSFKHTLAQRCTRATRSSLSPSVSIMCKELISSTKFLCKHVLDQPSTLIEWDGCGECGEAKAGPEYLGQTTKREPCEDCKENGEYVKNESGKWVEA</sequence>
<accession>A0ACB7P9Q8</accession>
<name>A0ACB7P9Q8_9PEZI</name>